<dbReference type="InterPro" id="IPR036264">
    <property type="entry name" value="Bact_exopeptidase_dim_dom"/>
</dbReference>
<dbReference type="PIRSF" id="PIRSF037226">
    <property type="entry name" value="Amidohydrolase_ACY1L2_prd"/>
    <property type="match status" value="1"/>
</dbReference>
<dbReference type="Pfam" id="PF01546">
    <property type="entry name" value="Peptidase_M20"/>
    <property type="match status" value="1"/>
</dbReference>
<dbReference type="PANTHER" id="PTHR30575:SF0">
    <property type="entry name" value="XAA-ARG DIPEPTIDASE"/>
    <property type="match status" value="1"/>
</dbReference>
<accession>A0A928Q599</accession>
<name>A0A928Q599_9FIRM</name>
<evidence type="ECO:0000313" key="4">
    <source>
        <dbReference type="Proteomes" id="UP000754750"/>
    </source>
</evidence>
<dbReference type="Pfam" id="PF07687">
    <property type="entry name" value="M20_dimer"/>
    <property type="match status" value="1"/>
</dbReference>
<dbReference type="Gene3D" id="3.30.70.360">
    <property type="match status" value="1"/>
</dbReference>
<dbReference type="InterPro" id="IPR017439">
    <property type="entry name" value="Amidohydrolase"/>
</dbReference>
<organism evidence="3 4">
    <name type="scientific">Faecalispora sporosphaeroides</name>
    <dbReference type="NCBI Taxonomy" id="1549"/>
    <lineage>
        <taxon>Bacteria</taxon>
        <taxon>Bacillati</taxon>
        <taxon>Bacillota</taxon>
        <taxon>Clostridia</taxon>
        <taxon>Eubacteriales</taxon>
        <taxon>Oscillospiraceae</taxon>
        <taxon>Faecalispora</taxon>
    </lineage>
</organism>
<dbReference type="InterPro" id="IPR017144">
    <property type="entry name" value="Xaa-Arg_dipeptidase"/>
</dbReference>
<dbReference type="GO" id="GO:0046657">
    <property type="term" value="P:folic acid catabolic process"/>
    <property type="evidence" value="ECO:0007669"/>
    <property type="project" value="TreeGrafter"/>
</dbReference>
<dbReference type="Proteomes" id="UP000754750">
    <property type="component" value="Unassembled WGS sequence"/>
</dbReference>
<evidence type="ECO:0000259" key="2">
    <source>
        <dbReference type="Pfam" id="PF07687"/>
    </source>
</evidence>
<gene>
    <name evidence="3" type="ORF">E7512_08545</name>
</gene>
<feature type="domain" description="Peptidase M20 dimerisation" evidence="2">
    <location>
        <begin position="174"/>
        <end position="260"/>
    </location>
</feature>
<protein>
    <recommendedName>
        <fullName evidence="1">Peptidase M20 domain-containing protein 2</fullName>
    </recommendedName>
</protein>
<dbReference type="SUPFAM" id="SSF53187">
    <property type="entry name" value="Zn-dependent exopeptidases"/>
    <property type="match status" value="1"/>
</dbReference>
<dbReference type="InterPro" id="IPR011650">
    <property type="entry name" value="Peptidase_M20_dimer"/>
</dbReference>
<dbReference type="EMBL" id="SVNY01000004">
    <property type="protein sequence ID" value="MBE6833612.1"/>
    <property type="molecule type" value="Genomic_DNA"/>
</dbReference>
<dbReference type="InterPro" id="IPR002933">
    <property type="entry name" value="Peptidase_M20"/>
</dbReference>
<dbReference type="InterPro" id="IPR052030">
    <property type="entry name" value="Peptidase_M20/M20A_hydrolases"/>
</dbReference>
<evidence type="ECO:0000313" key="3">
    <source>
        <dbReference type="EMBL" id="MBE6833612.1"/>
    </source>
</evidence>
<comment type="caution">
    <text evidence="3">The sequence shown here is derived from an EMBL/GenBank/DDBJ whole genome shotgun (WGS) entry which is preliminary data.</text>
</comment>
<reference evidence="3" key="1">
    <citation type="submission" date="2019-04" db="EMBL/GenBank/DDBJ databases">
        <title>Evolution of Biomass-Degrading Anaerobic Consortia Revealed by Metagenomics.</title>
        <authorList>
            <person name="Peng X."/>
        </authorList>
    </citation>
    <scope>NUCLEOTIDE SEQUENCE</scope>
    <source>
        <strain evidence="3">SIG551</strain>
    </source>
</reference>
<dbReference type="GO" id="GO:0016805">
    <property type="term" value="F:dipeptidase activity"/>
    <property type="evidence" value="ECO:0007669"/>
    <property type="project" value="InterPro"/>
</dbReference>
<dbReference type="RefSeq" id="WP_326840438.1">
    <property type="nucleotide sequence ID" value="NZ_SVNY01000004.1"/>
</dbReference>
<dbReference type="CDD" id="cd03887">
    <property type="entry name" value="M20_Acy1L2"/>
    <property type="match status" value="1"/>
</dbReference>
<sequence>MMQEDLIKRAEQRVDELAPEIRSVSHTIFENPELAFQEFQSAELLENTVKAHGFTAVRGTGELQTAIRAEHKPRSDALNIGFISEFDALPNGHACGHNLIAASGVWAAIVFDELVCQCDLPANSIFLGTPAEEGGGGKIRMLDAGMFDGIDYAMMIHPCDSTMVEDWSLAGQTITFRFHGRSAHCAASPWLGANALAAATETVNMVNAWRSQFRDYSRVFPNITHGGEATNVIPDFAELKYNIRSDDVTYHRELVAIVENCAGCAAKAFGVSVESEKTFAYEPVRNDKTLETHMAAAFAHLGEAVVPRYRDHGIGSTDMGNVTQRLPAIHGHLFLAREATHTAAFREAAGGAPGDTYVVKAVKAMVLTAIGLITDRQVLNRMQ</sequence>
<dbReference type="AlphaFoldDB" id="A0A928Q599"/>
<dbReference type="GO" id="GO:0071713">
    <property type="term" value="F:para-aminobenzoyl-glutamate hydrolase activity"/>
    <property type="evidence" value="ECO:0007669"/>
    <property type="project" value="TreeGrafter"/>
</dbReference>
<dbReference type="PANTHER" id="PTHR30575">
    <property type="entry name" value="PEPTIDASE M20"/>
    <property type="match status" value="1"/>
</dbReference>
<dbReference type="Gene3D" id="3.40.630.10">
    <property type="entry name" value="Zn peptidases"/>
    <property type="match status" value="1"/>
</dbReference>
<comment type="similarity">
    <text evidence="1">Belongs to the peptidase M20A family.</text>
</comment>
<dbReference type="NCBIfam" id="TIGR01891">
    <property type="entry name" value="amidohydrolases"/>
    <property type="match status" value="1"/>
</dbReference>
<proteinExistence type="inferred from homology"/>
<evidence type="ECO:0000256" key="1">
    <source>
        <dbReference type="PIRNR" id="PIRNR037226"/>
    </source>
</evidence>
<dbReference type="GO" id="GO:0005737">
    <property type="term" value="C:cytoplasm"/>
    <property type="evidence" value="ECO:0007669"/>
    <property type="project" value="TreeGrafter"/>
</dbReference>
<dbReference type="SUPFAM" id="SSF55031">
    <property type="entry name" value="Bacterial exopeptidase dimerisation domain"/>
    <property type="match status" value="1"/>
</dbReference>